<feature type="compositionally biased region" description="Polar residues" evidence="1">
    <location>
        <begin position="124"/>
        <end position="136"/>
    </location>
</feature>
<feature type="region of interest" description="Disordered" evidence="1">
    <location>
        <begin position="64"/>
        <end position="150"/>
    </location>
</feature>
<evidence type="ECO:0000313" key="3">
    <source>
        <dbReference type="Proteomes" id="UP001177744"/>
    </source>
</evidence>
<proteinExistence type="predicted"/>
<evidence type="ECO:0000256" key="1">
    <source>
        <dbReference type="SAM" id="MobiDB-lite"/>
    </source>
</evidence>
<dbReference type="Proteomes" id="UP001177744">
    <property type="component" value="Unassembled WGS sequence"/>
</dbReference>
<organism evidence="2 3">
    <name type="scientific">Cnephaeus nilssonii</name>
    <name type="common">Northern bat</name>
    <name type="synonym">Eptesicus nilssonii</name>
    <dbReference type="NCBI Taxonomy" id="3371016"/>
    <lineage>
        <taxon>Eukaryota</taxon>
        <taxon>Metazoa</taxon>
        <taxon>Chordata</taxon>
        <taxon>Craniata</taxon>
        <taxon>Vertebrata</taxon>
        <taxon>Euteleostomi</taxon>
        <taxon>Mammalia</taxon>
        <taxon>Eutheria</taxon>
        <taxon>Laurasiatheria</taxon>
        <taxon>Chiroptera</taxon>
        <taxon>Yangochiroptera</taxon>
        <taxon>Vespertilionidae</taxon>
        <taxon>Cnephaeus</taxon>
    </lineage>
</organism>
<dbReference type="AlphaFoldDB" id="A0AA40I1H7"/>
<reference evidence="2" key="1">
    <citation type="submission" date="2023-06" db="EMBL/GenBank/DDBJ databases">
        <title>Reference genome for the Northern bat (Eptesicus nilssonii), a most northern bat species.</title>
        <authorList>
            <person name="Laine V.N."/>
            <person name="Pulliainen A.T."/>
            <person name="Lilley T.M."/>
        </authorList>
    </citation>
    <scope>NUCLEOTIDE SEQUENCE</scope>
    <source>
        <strain evidence="2">BLF_Eptnil</strain>
        <tissue evidence="2">Kidney</tissue>
    </source>
</reference>
<protein>
    <submittedName>
        <fullName evidence="2">Uncharacterized protein</fullName>
    </submittedName>
</protein>
<accession>A0AA40I1H7</accession>
<name>A0AA40I1H7_CNENI</name>
<sequence length="173" mass="18106">MASSGTGRREAQEAGLGVARVANWASGTLSSRRQRQREFSVCAMAVLRNRRGLWGSELKLTSRCGPSKGQCQHSLQMPQHSKTAGMLGAAEPKATARGQAPTLKKAEGGGHSQGLGPRGRQKTGAGSQGKNPSHNLKVQGKAASDDVEATASYPEDLAKIINEGAALNNRSSM</sequence>
<keyword evidence="3" id="KW-1185">Reference proteome</keyword>
<dbReference type="EMBL" id="JAULJE010000007">
    <property type="protein sequence ID" value="KAK1341291.1"/>
    <property type="molecule type" value="Genomic_DNA"/>
</dbReference>
<gene>
    <name evidence="2" type="ORF">QTO34_017695</name>
</gene>
<comment type="caution">
    <text evidence="2">The sequence shown here is derived from an EMBL/GenBank/DDBJ whole genome shotgun (WGS) entry which is preliminary data.</text>
</comment>
<feature type="compositionally biased region" description="Polar residues" evidence="1">
    <location>
        <begin position="69"/>
        <end position="82"/>
    </location>
</feature>
<evidence type="ECO:0000313" key="2">
    <source>
        <dbReference type="EMBL" id="KAK1341291.1"/>
    </source>
</evidence>